<dbReference type="PANTHER" id="PTHR17901:SF14">
    <property type="entry name" value="MAGNESIUM-DEPENDENT PHOSPHATASE 1"/>
    <property type="match status" value="1"/>
</dbReference>
<name>A0AAD7QQX3_9ASCO</name>
<evidence type="ECO:0000313" key="1">
    <source>
        <dbReference type="EMBL" id="KAJ8099793.1"/>
    </source>
</evidence>
<dbReference type="Pfam" id="PF12689">
    <property type="entry name" value="Acid_PPase"/>
    <property type="match status" value="1"/>
</dbReference>
<proteinExistence type="predicted"/>
<dbReference type="Gene3D" id="3.40.50.1000">
    <property type="entry name" value="HAD superfamily/HAD-like"/>
    <property type="match status" value="1"/>
</dbReference>
<protein>
    <submittedName>
        <fullName evidence="1">Magnesium-dependent phosphatase-1</fullName>
    </submittedName>
</protein>
<dbReference type="EMBL" id="JARPMG010000006">
    <property type="protein sequence ID" value="KAJ8099793.1"/>
    <property type="molecule type" value="Genomic_DNA"/>
</dbReference>
<organism evidence="1 2">
    <name type="scientific">Lipomyces tetrasporus</name>
    <dbReference type="NCBI Taxonomy" id="54092"/>
    <lineage>
        <taxon>Eukaryota</taxon>
        <taxon>Fungi</taxon>
        <taxon>Dikarya</taxon>
        <taxon>Ascomycota</taxon>
        <taxon>Saccharomycotina</taxon>
        <taxon>Lipomycetes</taxon>
        <taxon>Lipomycetales</taxon>
        <taxon>Lipomycetaceae</taxon>
        <taxon>Lipomyces</taxon>
    </lineage>
</organism>
<sequence length="199" mass="22972">MFLGTTGLYVAIAHRLELMGRPEESLPKIVVFDLDYTLWPCWCDTHISPPVTRSKDENAIVDRYGSKMAFYKDVPEIIAHLKQNGVKVAAASRTCAPVLTVPDVAKKMLSLLYIDGTRAIDHFDVLEIYPGSKITHFNFIQKQTGFEYHDMLFFDDETRNKEVEHRLGVKFMFVIEGVTWKLYHQAIEAWRDHKGHRSQ</sequence>
<dbReference type="RefSeq" id="XP_056043243.1">
    <property type="nucleotide sequence ID" value="XM_056186000.1"/>
</dbReference>
<gene>
    <name evidence="1" type="ORF">POJ06DRAFT_238554</name>
</gene>
<dbReference type="SFLD" id="SFLDG01129">
    <property type="entry name" value="C1.5:_HAD__Beta-PGM__Phosphata"/>
    <property type="match status" value="1"/>
</dbReference>
<dbReference type="Proteomes" id="UP001217417">
    <property type="component" value="Unassembled WGS sequence"/>
</dbReference>
<dbReference type="SFLD" id="SFLDG01131">
    <property type="entry name" value="C1.5.2:_MDP_Like"/>
    <property type="match status" value="1"/>
</dbReference>
<dbReference type="GO" id="GO:0003993">
    <property type="term" value="F:acid phosphatase activity"/>
    <property type="evidence" value="ECO:0007669"/>
    <property type="project" value="TreeGrafter"/>
</dbReference>
<dbReference type="InterPro" id="IPR035679">
    <property type="entry name" value="MDP-1_euk"/>
</dbReference>
<evidence type="ECO:0000313" key="2">
    <source>
        <dbReference type="Proteomes" id="UP001217417"/>
    </source>
</evidence>
<dbReference type="CDD" id="cd07501">
    <property type="entry name" value="HAD_MDP-1_like"/>
    <property type="match status" value="1"/>
</dbReference>
<dbReference type="InterPro" id="IPR036412">
    <property type="entry name" value="HAD-like_sf"/>
</dbReference>
<accession>A0AAD7QQX3</accession>
<dbReference type="SUPFAM" id="SSF56784">
    <property type="entry name" value="HAD-like"/>
    <property type="match status" value="1"/>
</dbReference>
<dbReference type="AlphaFoldDB" id="A0AAD7QQX3"/>
<keyword evidence="2" id="KW-1185">Reference proteome</keyword>
<reference evidence="1" key="1">
    <citation type="submission" date="2023-03" db="EMBL/GenBank/DDBJ databases">
        <title>Near-Complete genome sequence of Lipomyces tetrasporous NRRL Y-64009, an oleaginous yeast capable of growing on lignocellulosic hydrolysates.</title>
        <authorList>
            <consortium name="Lawrence Berkeley National Laboratory"/>
            <person name="Jagtap S.S."/>
            <person name="Liu J.-J."/>
            <person name="Walukiewicz H.E."/>
            <person name="Pangilinan J."/>
            <person name="Lipzen A."/>
            <person name="Ahrendt S."/>
            <person name="Koriabine M."/>
            <person name="Cobaugh K."/>
            <person name="Salamov A."/>
            <person name="Yoshinaga Y."/>
            <person name="Ng V."/>
            <person name="Daum C."/>
            <person name="Grigoriev I.V."/>
            <person name="Slininger P.J."/>
            <person name="Dien B.S."/>
            <person name="Jin Y.-S."/>
            <person name="Rao C.V."/>
        </authorList>
    </citation>
    <scope>NUCLEOTIDE SEQUENCE</scope>
    <source>
        <strain evidence="1">NRRL Y-64009</strain>
    </source>
</reference>
<dbReference type="InterPro" id="IPR023214">
    <property type="entry name" value="HAD_sf"/>
</dbReference>
<dbReference type="InterPro" id="IPR010036">
    <property type="entry name" value="MDP_1_eu_arc"/>
</dbReference>
<comment type="caution">
    <text evidence="1">The sequence shown here is derived from an EMBL/GenBank/DDBJ whole genome shotgun (WGS) entry which is preliminary data.</text>
</comment>
<dbReference type="NCBIfam" id="TIGR01681">
    <property type="entry name" value="HAD-SF-IIIC"/>
    <property type="match status" value="1"/>
</dbReference>
<dbReference type="SFLD" id="SFLDS00003">
    <property type="entry name" value="Haloacid_Dehalogenase"/>
    <property type="match status" value="1"/>
</dbReference>
<dbReference type="NCBIfam" id="TIGR01685">
    <property type="entry name" value="MDP-1"/>
    <property type="match status" value="1"/>
</dbReference>
<dbReference type="InterPro" id="IPR010033">
    <property type="entry name" value="HAD_SF_ppase_IIIC"/>
</dbReference>
<dbReference type="GeneID" id="80881166"/>
<dbReference type="PANTHER" id="PTHR17901">
    <property type="entry name" value="MAGNESIUM-DEPENDENT PHOSPHATASE 1 MDP1"/>
    <property type="match status" value="1"/>
</dbReference>